<feature type="compositionally biased region" description="Basic and acidic residues" evidence="1">
    <location>
        <begin position="169"/>
        <end position="179"/>
    </location>
</feature>
<name>A0A7S2YJZ0_9STRA</name>
<evidence type="ECO:0000313" key="2">
    <source>
        <dbReference type="EMBL" id="CAD9980116.1"/>
    </source>
</evidence>
<feature type="compositionally biased region" description="Polar residues" evidence="1">
    <location>
        <begin position="135"/>
        <end position="164"/>
    </location>
</feature>
<evidence type="ECO:0000256" key="1">
    <source>
        <dbReference type="SAM" id="MobiDB-lite"/>
    </source>
</evidence>
<dbReference type="InterPro" id="IPR057491">
    <property type="entry name" value="DiatomPyrShell"/>
</dbReference>
<dbReference type="EMBL" id="HBHT01028798">
    <property type="protein sequence ID" value="CAD9980116.1"/>
    <property type="molecule type" value="Transcribed_RNA"/>
</dbReference>
<protein>
    <submittedName>
        <fullName evidence="2">Uncharacterized protein</fullName>
    </submittedName>
</protein>
<reference evidence="2" key="1">
    <citation type="submission" date="2021-01" db="EMBL/GenBank/DDBJ databases">
        <authorList>
            <person name="Corre E."/>
            <person name="Pelletier E."/>
            <person name="Niang G."/>
            <person name="Scheremetjew M."/>
            <person name="Finn R."/>
            <person name="Kale V."/>
            <person name="Holt S."/>
            <person name="Cochrane G."/>
            <person name="Meng A."/>
            <person name="Brown T."/>
            <person name="Cohen L."/>
        </authorList>
    </citation>
    <scope>NUCLEOTIDE SEQUENCE</scope>
    <source>
        <strain evidence="2">CCMP125</strain>
    </source>
</reference>
<feature type="compositionally biased region" description="Polar residues" evidence="1">
    <location>
        <begin position="112"/>
        <end position="126"/>
    </location>
</feature>
<dbReference type="AlphaFoldDB" id="A0A7S2YJZ0"/>
<organism evidence="2">
    <name type="scientific">Entomoneis paludosa</name>
    <dbReference type="NCBI Taxonomy" id="265537"/>
    <lineage>
        <taxon>Eukaryota</taxon>
        <taxon>Sar</taxon>
        <taxon>Stramenopiles</taxon>
        <taxon>Ochrophyta</taxon>
        <taxon>Bacillariophyta</taxon>
        <taxon>Bacillariophyceae</taxon>
        <taxon>Bacillariophycidae</taxon>
        <taxon>Entomoneidaceae</taxon>
        <taxon>Entomoneis</taxon>
    </lineage>
</organism>
<accession>A0A7S2YJZ0</accession>
<dbReference type="Pfam" id="PF25192">
    <property type="entry name" value="DiatomPyrShell"/>
    <property type="match status" value="1"/>
</dbReference>
<sequence>MWISLTVVACSSSDNPRLSHRVSRNALGEKALLLENEEAIRRKFRVEANMNNVAYSAASSPSRARSANARTTAAFQTTRCLNRQLLTPTSTTQLMATAPGLFDRFGGGGGSQNEPFRQSGNRNQRPISFRDDNTRNQPQSFRDTSNPSIGQGLSTRSASNSVRRNNLGRPEDNMRDRDGGISWPFGIRRGSNSNEGRRRKSSLFPNNNRRRGERIGRVDPFSPVRVEGDSLKTWSFLSPSLERVMVMLETDGRPLDAEIDLWQGPDNTPCKIRAYVENGLKCPLNLMVETPRGPNTIAVRNTGGMEFPLMANITQDVGVDPARVLTDPNSANLYTPRLVQGGGAVRTFPFDSFVENVQILLLSEGRPINARVEFLQGPNNVKQVIEFYADDGLDRPLFAIVETPGSSNVVRIVNTAPLEYPLTAWVEPLMVGRPRHDDVGGFIVNGIVEPWHEMAGRSGMPMSIGA</sequence>
<proteinExistence type="predicted"/>
<gene>
    <name evidence="2" type="ORF">APAL1065_LOCUS19328</name>
</gene>
<feature type="region of interest" description="Disordered" evidence="1">
    <location>
        <begin position="99"/>
        <end position="215"/>
    </location>
</feature>